<reference evidence="2" key="1">
    <citation type="submission" date="2016-01" db="EMBL/GenBank/DDBJ databases">
        <authorList>
            <person name="Peeters C."/>
        </authorList>
    </citation>
    <scope>NUCLEOTIDE SEQUENCE [LARGE SCALE GENOMIC DNA]</scope>
    <source>
        <strain evidence="2">LMG 29325</strain>
    </source>
</reference>
<dbReference type="EMBL" id="FCOJ02000004">
    <property type="protein sequence ID" value="SAK46092.1"/>
    <property type="molecule type" value="Genomic_DNA"/>
</dbReference>
<dbReference type="STRING" id="1777143.AWB82_00808"/>
<dbReference type="InterPro" id="IPR032710">
    <property type="entry name" value="NTF2-like_dom_sf"/>
</dbReference>
<dbReference type="Pfam" id="PF13474">
    <property type="entry name" value="SnoaL_3"/>
    <property type="match status" value="1"/>
</dbReference>
<dbReference type="SUPFAM" id="SSF54427">
    <property type="entry name" value="NTF2-like"/>
    <property type="match status" value="1"/>
</dbReference>
<feature type="domain" description="SnoaL-like" evidence="1">
    <location>
        <begin position="17"/>
        <end position="133"/>
    </location>
</feature>
<gene>
    <name evidence="2" type="ORF">AWB82_00808</name>
</gene>
<accession>A0A157ZKN7</accession>
<evidence type="ECO:0000259" key="1">
    <source>
        <dbReference type="Pfam" id="PF13474"/>
    </source>
</evidence>
<name>A0A157ZKN7_9BURK</name>
<organism evidence="2 3">
    <name type="scientific">Caballeronia glebae</name>
    <dbReference type="NCBI Taxonomy" id="1777143"/>
    <lineage>
        <taxon>Bacteria</taxon>
        <taxon>Pseudomonadati</taxon>
        <taxon>Pseudomonadota</taxon>
        <taxon>Betaproteobacteria</taxon>
        <taxon>Burkholderiales</taxon>
        <taxon>Burkholderiaceae</taxon>
        <taxon>Caballeronia</taxon>
    </lineage>
</organism>
<keyword evidence="3" id="KW-1185">Reference proteome</keyword>
<dbReference type="Proteomes" id="UP000054596">
    <property type="component" value="Unassembled WGS sequence"/>
</dbReference>
<dbReference type="Gene3D" id="3.10.450.50">
    <property type="match status" value="1"/>
</dbReference>
<sequence>MTKENDRKNTRDDIARIRELIEAWRQAVLAKDVDTLVSHYAPDVVVFDVVPPASIRGVAHYRENWQRWFDSMKGPLTFEMREVEVAASGDLAYAHSVNRVAVGEQEDIVRATVCFRKIDGDWRVVHEHASVPLMMDMDPDETS</sequence>
<dbReference type="AlphaFoldDB" id="A0A157ZKN7"/>
<comment type="caution">
    <text evidence="2">The sequence shown here is derived from an EMBL/GenBank/DDBJ whole genome shotgun (WGS) entry which is preliminary data.</text>
</comment>
<dbReference type="OrthoDB" id="9812295at2"/>
<proteinExistence type="predicted"/>
<dbReference type="InterPro" id="IPR037401">
    <property type="entry name" value="SnoaL-like"/>
</dbReference>
<evidence type="ECO:0000313" key="2">
    <source>
        <dbReference type="EMBL" id="SAK46092.1"/>
    </source>
</evidence>
<protein>
    <submittedName>
        <fullName evidence="2">SnoaL-like domain protein</fullName>
    </submittedName>
</protein>
<dbReference type="RefSeq" id="WP_086965859.1">
    <property type="nucleotide sequence ID" value="NZ_FCOJ02000004.1"/>
</dbReference>
<evidence type="ECO:0000313" key="3">
    <source>
        <dbReference type="Proteomes" id="UP000054596"/>
    </source>
</evidence>